<dbReference type="PATRIC" id="fig|1360.101.peg.2414"/>
<protein>
    <submittedName>
        <fullName evidence="2">Uncharacterized protein</fullName>
    </submittedName>
</protein>
<sequence>MIHYLKNIYQNFEYSNGDLNIEANDHKHQKIKIFKNN</sequence>
<comment type="caution">
    <text evidence="2">The sequence shown here is derived from an EMBL/GenBank/DDBJ whole genome shotgun (WGS) entry which is preliminary data.</text>
</comment>
<reference evidence="3 4" key="1">
    <citation type="submission" date="2015-10" db="EMBL/GenBank/DDBJ databases">
        <title>Draft Genome Sequences of 11 Lactococcus lactis subspecies cremoris strains.</title>
        <authorList>
            <person name="Wels M."/>
            <person name="Backus L."/>
            <person name="Boekhorst J."/>
            <person name="Dijkstra A."/>
            <person name="Beerthuizen M."/>
            <person name="Kelly W."/>
            <person name="Siezen R."/>
            <person name="Bachmann H."/>
            <person name="Van Hijum S."/>
        </authorList>
    </citation>
    <scope>NUCLEOTIDE SEQUENCE [LARGE SCALE GENOMIC DNA]</scope>
    <source>
        <strain evidence="3">LMG9449</strain>
        <strain evidence="4">M20</strain>
    </source>
</reference>
<accession>A0A0V8C9J8</accession>
<evidence type="ECO:0000313" key="3">
    <source>
        <dbReference type="Proteomes" id="UP000053612"/>
    </source>
</evidence>
<evidence type="ECO:0000313" key="2">
    <source>
        <dbReference type="EMBL" id="KSU22283.1"/>
    </source>
</evidence>
<evidence type="ECO:0000313" key="1">
    <source>
        <dbReference type="EMBL" id="KSU14789.1"/>
    </source>
</evidence>
<gene>
    <name evidence="1" type="ORF">LMG9449_2371</name>
    <name evidence="2" type="ORF">M20_0587</name>
</gene>
<organism evidence="2 4">
    <name type="scientific">Lactococcus lactis subsp. lactis</name>
    <name type="common">Streptococcus lactis</name>
    <dbReference type="NCBI Taxonomy" id="1360"/>
    <lineage>
        <taxon>Bacteria</taxon>
        <taxon>Bacillati</taxon>
        <taxon>Bacillota</taxon>
        <taxon>Bacilli</taxon>
        <taxon>Lactobacillales</taxon>
        <taxon>Streptococcaceae</taxon>
        <taxon>Lactococcus</taxon>
    </lineage>
</organism>
<dbReference type="EMBL" id="LKLU01000031">
    <property type="protein sequence ID" value="KSU22283.1"/>
    <property type="molecule type" value="Genomic_DNA"/>
</dbReference>
<evidence type="ECO:0000313" key="4">
    <source>
        <dbReference type="Proteomes" id="UP000053719"/>
    </source>
</evidence>
<proteinExistence type="predicted"/>
<dbReference type="EMBL" id="LKLS01000206">
    <property type="protein sequence ID" value="KSU14789.1"/>
    <property type="molecule type" value="Genomic_DNA"/>
</dbReference>
<name>A0A0V8C9J8_LACLL</name>
<dbReference type="Proteomes" id="UP000053719">
    <property type="component" value="Unassembled WGS sequence"/>
</dbReference>
<dbReference type="Proteomes" id="UP000053612">
    <property type="component" value="Unassembled WGS sequence"/>
</dbReference>
<dbReference type="AlphaFoldDB" id="A0A0V8C9J8"/>
<reference evidence="2" key="2">
    <citation type="journal article" date="2017" name="Genome Announc.">
        <title>Draft Genome Sequences of 24 Lactococcus lactis Strains.</title>
        <authorList>
            <person name="Backus L."/>
            <person name="Wels M."/>
            <person name="Boekhorst J."/>
            <person name="Dijkstra A.R."/>
            <person name="Beerthuyzen M."/>
            <person name="Kelly W.J."/>
            <person name="Siezen R.J."/>
            <person name="van Hijum S.A."/>
            <person name="Bachmann H."/>
        </authorList>
    </citation>
    <scope>NUCLEOTIDE SEQUENCE</scope>
    <source>
        <strain evidence="1">LMG9447</strain>
        <strain evidence="2">M20</strain>
    </source>
</reference>